<feature type="region of interest" description="Disordered" evidence="1">
    <location>
        <begin position="194"/>
        <end position="233"/>
    </location>
</feature>
<keyword evidence="2" id="KW-1133">Transmembrane helix</keyword>
<feature type="compositionally biased region" description="Polar residues" evidence="1">
    <location>
        <begin position="147"/>
        <end position="157"/>
    </location>
</feature>
<evidence type="ECO:0000313" key="4">
    <source>
        <dbReference type="Proteomes" id="UP000053766"/>
    </source>
</evidence>
<dbReference type="STRING" id="29172.A0A0D8XEP6"/>
<gene>
    <name evidence="3" type="ORF">DICVIV_11865</name>
</gene>
<keyword evidence="4" id="KW-1185">Reference proteome</keyword>
<accession>A0A0D8XEP6</accession>
<organism evidence="3 4">
    <name type="scientific">Dictyocaulus viviparus</name>
    <name type="common">Bovine lungworm</name>
    <dbReference type="NCBI Taxonomy" id="29172"/>
    <lineage>
        <taxon>Eukaryota</taxon>
        <taxon>Metazoa</taxon>
        <taxon>Ecdysozoa</taxon>
        <taxon>Nematoda</taxon>
        <taxon>Chromadorea</taxon>
        <taxon>Rhabditida</taxon>
        <taxon>Rhabditina</taxon>
        <taxon>Rhabditomorpha</taxon>
        <taxon>Strongyloidea</taxon>
        <taxon>Metastrongylidae</taxon>
        <taxon>Dictyocaulus</taxon>
    </lineage>
</organism>
<evidence type="ECO:0000313" key="3">
    <source>
        <dbReference type="EMBL" id="KJH42149.1"/>
    </source>
</evidence>
<reference evidence="3 4" key="1">
    <citation type="submission" date="2013-11" db="EMBL/GenBank/DDBJ databases">
        <title>Draft genome of the bovine lungworm Dictyocaulus viviparus.</title>
        <authorList>
            <person name="Mitreva M."/>
        </authorList>
    </citation>
    <scope>NUCLEOTIDE SEQUENCE [LARGE SCALE GENOMIC DNA]</scope>
    <source>
        <strain evidence="3 4">HannoverDv2000</strain>
    </source>
</reference>
<reference evidence="4" key="2">
    <citation type="journal article" date="2016" name="Sci. Rep.">
        <title>Dictyocaulus viviparus genome, variome and transcriptome elucidate lungworm biology and support future intervention.</title>
        <authorList>
            <person name="McNulty S.N."/>
            <person name="Strube C."/>
            <person name="Rosa B.A."/>
            <person name="Martin J.C."/>
            <person name="Tyagi R."/>
            <person name="Choi Y.J."/>
            <person name="Wang Q."/>
            <person name="Hallsworth Pepin K."/>
            <person name="Zhang X."/>
            <person name="Ozersky P."/>
            <person name="Wilson R.K."/>
            <person name="Sternberg P.W."/>
            <person name="Gasser R.B."/>
            <person name="Mitreva M."/>
        </authorList>
    </citation>
    <scope>NUCLEOTIDE SEQUENCE [LARGE SCALE GENOMIC DNA]</scope>
    <source>
        <strain evidence="4">HannoverDv2000</strain>
    </source>
</reference>
<dbReference type="AlphaFoldDB" id="A0A0D8XEP6"/>
<evidence type="ECO:0000256" key="2">
    <source>
        <dbReference type="SAM" id="Phobius"/>
    </source>
</evidence>
<dbReference type="OrthoDB" id="8062037at2759"/>
<dbReference type="Proteomes" id="UP000053766">
    <property type="component" value="Unassembled WGS sequence"/>
</dbReference>
<keyword evidence="2" id="KW-0472">Membrane</keyword>
<protein>
    <submittedName>
        <fullName evidence="3">Uncharacterized protein</fullName>
    </submittedName>
</protein>
<dbReference type="EMBL" id="KN716703">
    <property type="protein sequence ID" value="KJH42149.1"/>
    <property type="molecule type" value="Genomic_DNA"/>
</dbReference>
<keyword evidence="2" id="KW-0812">Transmembrane</keyword>
<feature type="compositionally biased region" description="Basic and acidic residues" evidence="1">
    <location>
        <begin position="207"/>
        <end position="233"/>
    </location>
</feature>
<sequence length="233" mass="25793">MEKLHELASKGHSYDADNTLALQFLLNNYKDVVSNPVHRGESWLPIIGLIVAILIAICVTGVLLSLFMAKFCCCCTKRNKEVYQVNTLPSYKTVEPLYVVTPPGRLPMSDQFYSTPYSGSPLPYPPPPGTSMPVTPQSTFRHAVRQDTPSIKKSNVPRSEPGSEYSVPGGMYAPAALSPPPMILPPTELYGTIPRGTLVQRNGKPPSLHDPKDLPFLDPNRKQETQTREELIY</sequence>
<feature type="transmembrane region" description="Helical" evidence="2">
    <location>
        <begin position="43"/>
        <end position="69"/>
    </location>
</feature>
<proteinExistence type="predicted"/>
<feature type="region of interest" description="Disordered" evidence="1">
    <location>
        <begin position="142"/>
        <end position="167"/>
    </location>
</feature>
<name>A0A0D8XEP6_DICVI</name>
<evidence type="ECO:0000256" key="1">
    <source>
        <dbReference type="SAM" id="MobiDB-lite"/>
    </source>
</evidence>